<organism evidence="1 2">
    <name type="scientific">Alistipes finegoldii</name>
    <dbReference type="NCBI Taxonomy" id="214856"/>
    <lineage>
        <taxon>Bacteria</taxon>
        <taxon>Pseudomonadati</taxon>
        <taxon>Bacteroidota</taxon>
        <taxon>Bacteroidia</taxon>
        <taxon>Bacteroidales</taxon>
        <taxon>Rikenellaceae</taxon>
        <taxon>Alistipes</taxon>
    </lineage>
</organism>
<sequence>MDKIFIEIFEELTKLNASGKYTTFFDFEGHINAVDIRIFNGKWSVCKTPFFDMAVIRLDAPNYHSCATGEHFDPQTFLKYLADLWKFRPTKKHPFLKYSEYDK</sequence>
<dbReference type="EMBL" id="BQOL01000002">
    <property type="protein sequence ID" value="GKI19897.1"/>
    <property type="molecule type" value="Genomic_DNA"/>
</dbReference>
<proteinExistence type="predicted"/>
<evidence type="ECO:0000313" key="1">
    <source>
        <dbReference type="EMBL" id="GKI19897.1"/>
    </source>
</evidence>
<reference evidence="1" key="1">
    <citation type="submission" date="2022-01" db="EMBL/GenBank/DDBJ databases">
        <title>Novel bile acid biosynthetic pathways are enriched in the microbiome of centenarians.</title>
        <authorList>
            <person name="Sato Y."/>
            <person name="Atarashi K."/>
            <person name="Plichta R.D."/>
            <person name="Arai Y."/>
            <person name="Sasajima S."/>
            <person name="Kearney M.S."/>
            <person name="Suda W."/>
            <person name="Takeshita K."/>
            <person name="Sasaki T."/>
            <person name="Okamoto S."/>
            <person name="Skelly N.A."/>
            <person name="Okamura Y."/>
            <person name="Vlamakis H."/>
            <person name="Li Y."/>
            <person name="Tanoue T."/>
            <person name="Takei H."/>
            <person name="Nittono H."/>
            <person name="Narushima S."/>
            <person name="Irie J."/>
            <person name="Itoh H."/>
            <person name="Moriya K."/>
            <person name="Sugiura Y."/>
            <person name="Suematsu M."/>
            <person name="Moritoki N."/>
            <person name="Shibata S."/>
            <person name="Littman R.D."/>
            <person name="Fischbach A.M."/>
            <person name="Uwamino Y."/>
            <person name="Inoue T."/>
            <person name="Honda A."/>
            <person name="Hattori M."/>
            <person name="Murai T."/>
            <person name="Xavier J.R."/>
            <person name="Hirose N."/>
            <person name="Honda K."/>
        </authorList>
    </citation>
    <scope>NUCLEOTIDE SEQUENCE</scope>
    <source>
        <strain evidence="1">CE91-St16</strain>
    </source>
</reference>
<dbReference type="RefSeq" id="WP_178014674.1">
    <property type="nucleotide sequence ID" value="NZ_AP025581.1"/>
</dbReference>
<name>A0AA37KTN7_9BACT</name>
<dbReference type="Proteomes" id="UP001055105">
    <property type="component" value="Unassembled WGS sequence"/>
</dbReference>
<gene>
    <name evidence="1" type="ORF">CE91St16_28050</name>
</gene>
<dbReference type="AlphaFoldDB" id="A0AA37KTN7"/>
<protein>
    <submittedName>
        <fullName evidence="1">Uncharacterized protein</fullName>
    </submittedName>
</protein>
<comment type="caution">
    <text evidence="1">The sequence shown here is derived from an EMBL/GenBank/DDBJ whole genome shotgun (WGS) entry which is preliminary data.</text>
</comment>
<evidence type="ECO:0000313" key="2">
    <source>
        <dbReference type="Proteomes" id="UP001055105"/>
    </source>
</evidence>
<accession>A0AA37KTN7</accession>